<dbReference type="Gene3D" id="1.20.140.10">
    <property type="entry name" value="Butyryl-CoA Dehydrogenase, subunit A, domain 3"/>
    <property type="match status" value="1"/>
</dbReference>
<accession>A0A927CNQ2</accession>
<dbReference type="GO" id="GO:0003995">
    <property type="term" value="F:acyl-CoA dehydrogenase activity"/>
    <property type="evidence" value="ECO:0007669"/>
    <property type="project" value="InterPro"/>
</dbReference>
<dbReference type="RefSeq" id="WP_190862471.1">
    <property type="nucleotide sequence ID" value="NZ_JACXIY010000017.1"/>
</dbReference>
<evidence type="ECO:0000256" key="5">
    <source>
        <dbReference type="ARBA" id="ARBA00023002"/>
    </source>
</evidence>
<sequence>MRFHLSEEQEMTRIAVRQFAEKEAGPGAGIRDEEERFEKGLFGKLGELGLAGIVIPESCGGAGSDFVTYVVALEELARLCASTAAVLAAHTAFGVWPIFRFGGDSLREETLAAAAGGKKLAGCGLPVGRLSKDGSNGGVFAEAEGATYVLRGKHPFVLNAGAADGYVVFAAARRRGAGTRLTAFWIDGDAPGFRITNKVRKLGLRSFMTAEATFDDCRVPARHMLGRPGQGRTIADSIADLAHLGAAAMAVGIAQGALEAAAAHARQRKQFGQTIGRRQGVSFKLADMSARIEAARLLAYQAAWRMDEGISFAREAAIAKAFAVRTAIDASLEAIQIFGGYGYMREYRMERFLRDAKCLETGIGTGGMETDLHYRMLT</sequence>
<proteinExistence type="inferred from homology"/>
<dbReference type="InterPro" id="IPR009075">
    <property type="entry name" value="AcylCo_DH/oxidase_C"/>
</dbReference>
<dbReference type="FunFam" id="1.10.540.10:FF:000002">
    <property type="entry name" value="Acyl-CoA dehydrogenase FadE19"/>
    <property type="match status" value="1"/>
</dbReference>
<evidence type="ECO:0000256" key="2">
    <source>
        <dbReference type="ARBA" id="ARBA00009347"/>
    </source>
</evidence>
<dbReference type="InterPro" id="IPR036250">
    <property type="entry name" value="AcylCo_DH-like_C"/>
</dbReference>
<comment type="catalytic activity">
    <reaction evidence="6">
        <text>a 2,3-saturated acyl-CoA + A = a 2,3-dehydroacyl-CoA + AH2</text>
        <dbReference type="Rhea" id="RHEA:48608"/>
        <dbReference type="ChEBI" id="CHEBI:13193"/>
        <dbReference type="ChEBI" id="CHEBI:17499"/>
        <dbReference type="ChEBI" id="CHEBI:60015"/>
        <dbReference type="ChEBI" id="CHEBI:65111"/>
    </reaction>
</comment>
<dbReference type="EMBL" id="JACXIY010000017">
    <property type="protein sequence ID" value="MBD2869948.1"/>
    <property type="molecule type" value="Genomic_DNA"/>
</dbReference>
<feature type="domain" description="Acyl-CoA oxidase/dehydrogenase middle" evidence="9">
    <location>
        <begin position="141"/>
        <end position="217"/>
    </location>
</feature>
<dbReference type="InterPro" id="IPR006089">
    <property type="entry name" value="Acyl-CoA_DH_CS"/>
</dbReference>
<dbReference type="InterPro" id="IPR037069">
    <property type="entry name" value="AcylCoA_DH/ox_N_sf"/>
</dbReference>
<evidence type="ECO:0000259" key="8">
    <source>
        <dbReference type="Pfam" id="PF00441"/>
    </source>
</evidence>
<dbReference type="PIRSF" id="PIRSF016578">
    <property type="entry name" value="HsaA"/>
    <property type="match status" value="1"/>
</dbReference>
<dbReference type="FunFam" id="1.20.140.10:FF:000001">
    <property type="entry name" value="Acyl-CoA dehydrogenase"/>
    <property type="match status" value="1"/>
</dbReference>
<feature type="domain" description="Acyl-CoA dehydrogenase/oxidase C-terminal" evidence="8">
    <location>
        <begin position="229"/>
        <end position="371"/>
    </location>
</feature>
<dbReference type="Pfam" id="PF02770">
    <property type="entry name" value="Acyl-CoA_dh_M"/>
    <property type="match status" value="1"/>
</dbReference>
<gene>
    <name evidence="11" type="ORF">IDH41_15260</name>
</gene>
<name>A0A927CNQ2_9BACL</name>
<evidence type="ECO:0000313" key="11">
    <source>
        <dbReference type="EMBL" id="MBD2869948.1"/>
    </source>
</evidence>
<dbReference type="SUPFAM" id="SSF56645">
    <property type="entry name" value="Acyl-CoA dehydrogenase NM domain-like"/>
    <property type="match status" value="1"/>
</dbReference>
<comment type="caution">
    <text evidence="11">The sequence shown here is derived from an EMBL/GenBank/DDBJ whole genome shotgun (WGS) entry which is preliminary data.</text>
</comment>
<dbReference type="Gene3D" id="2.40.110.10">
    <property type="entry name" value="Butyryl-CoA Dehydrogenase, subunit A, domain 2"/>
    <property type="match status" value="1"/>
</dbReference>
<dbReference type="AlphaFoldDB" id="A0A927CNQ2"/>
<keyword evidence="12" id="KW-1185">Reference proteome</keyword>
<dbReference type="PANTHER" id="PTHR43884:SF41">
    <property type="entry name" value="ACYL-COA DEHYDROGENASE"/>
    <property type="match status" value="1"/>
</dbReference>
<dbReference type="GO" id="GO:0050660">
    <property type="term" value="F:flavin adenine dinucleotide binding"/>
    <property type="evidence" value="ECO:0007669"/>
    <property type="project" value="InterPro"/>
</dbReference>
<reference evidence="11" key="1">
    <citation type="submission" date="2020-09" db="EMBL/GenBank/DDBJ databases">
        <title>A novel bacterium of genus Paenibacillus, isolated from South China Sea.</title>
        <authorList>
            <person name="Huang H."/>
            <person name="Mo K."/>
            <person name="Hu Y."/>
        </authorList>
    </citation>
    <scope>NUCLEOTIDE SEQUENCE</scope>
    <source>
        <strain evidence="11">IB182493</strain>
    </source>
</reference>
<dbReference type="Gene3D" id="1.10.540.10">
    <property type="entry name" value="Acyl-CoA dehydrogenase/oxidase, N-terminal domain"/>
    <property type="match status" value="1"/>
</dbReference>
<dbReference type="PANTHER" id="PTHR43884">
    <property type="entry name" value="ACYL-COA DEHYDROGENASE"/>
    <property type="match status" value="1"/>
</dbReference>
<keyword evidence="3 7" id="KW-0285">Flavoprotein</keyword>
<dbReference type="Pfam" id="PF00441">
    <property type="entry name" value="Acyl-CoA_dh_1"/>
    <property type="match status" value="1"/>
</dbReference>
<dbReference type="InterPro" id="IPR006091">
    <property type="entry name" value="Acyl-CoA_Oxase/DH_mid-dom"/>
</dbReference>
<comment type="cofactor">
    <cofactor evidence="1 7">
        <name>FAD</name>
        <dbReference type="ChEBI" id="CHEBI:57692"/>
    </cofactor>
</comment>
<evidence type="ECO:0000259" key="10">
    <source>
        <dbReference type="Pfam" id="PF02771"/>
    </source>
</evidence>
<evidence type="ECO:0000256" key="7">
    <source>
        <dbReference type="RuleBase" id="RU362125"/>
    </source>
</evidence>
<dbReference type="InterPro" id="IPR009100">
    <property type="entry name" value="AcylCoA_DH/oxidase_NM_dom_sf"/>
</dbReference>
<evidence type="ECO:0000256" key="1">
    <source>
        <dbReference type="ARBA" id="ARBA00001974"/>
    </source>
</evidence>
<keyword evidence="4 7" id="KW-0274">FAD</keyword>
<evidence type="ECO:0000256" key="3">
    <source>
        <dbReference type="ARBA" id="ARBA00022630"/>
    </source>
</evidence>
<protein>
    <submittedName>
        <fullName evidence="11">Acyl-CoA dehydrogenase family protein</fullName>
    </submittedName>
</protein>
<evidence type="ECO:0000259" key="9">
    <source>
        <dbReference type="Pfam" id="PF02770"/>
    </source>
</evidence>
<evidence type="ECO:0000256" key="4">
    <source>
        <dbReference type="ARBA" id="ARBA00022827"/>
    </source>
</evidence>
<evidence type="ECO:0000313" key="12">
    <source>
        <dbReference type="Proteomes" id="UP000632125"/>
    </source>
</evidence>
<dbReference type="Pfam" id="PF02771">
    <property type="entry name" value="Acyl-CoA_dh_N"/>
    <property type="match status" value="1"/>
</dbReference>
<dbReference type="PROSITE" id="PS00073">
    <property type="entry name" value="ACYL_COA_DH_2"/>
    <property type="match status" value="1"/>
</dbReference>
<dbReference type="InterPro" id="IPR013786">
    <property type="entry name" value="AcylCoA_DH/ox_N"/>
</dbReference>
<dbReference type="Proteomes" id="UP000632125">
    <property type="component" value="Unassembled WGS sequence"/>
</dbReference>
<dbReference type="SUPFAM" id="SSF47203">
    <property type="entry name" value="Acyl-CoA dehydrogenase C-terminal domain-like"/>
    <property type="match status" value="1"/>
</dbReference>
<keyword evidence="5 7" id="KW-0560">Oxidoreductase</keyword>
<dbReference type="InterPro" id="IPR046373">
    <property type="entry name" value="Acyl-CoA_Oxase/DH_mid-dom_sf"/>
</dbReference>
<comment type="similarity">
    <text evidence="2 7">Belongs to the acyl-CoA dehydrogenase family.</text>
</comment>
<feature type="domain" description="Acyl-CoA dehydrogenase/oxidase N-terminal" evidence="10">
    <location>
        <begin position="6"/>
        <end position="117"/>
    </location>
</feature>
<evidence type="ECO:0000256" key="6">
    <source>
        <dbReference type="ARBA" id="ARBA00052546"/>
    </source>
</evidence>
<organism evidence="11 12">
    <name type="scientific">Paenibacillus arenilitoris</name>
    <dbReference type="NCBI Taxonomy" id="2772299"/>
    <lineage>
        <taxon>Bacteria</taxon>
        <taxon>Bacillati</taxon>
        <taxon>Bacillota</taxon>
        <taxon>Bacilli</taxon>
        <taxon>Bacillales</taxon>
        <taxon>Paenibacillaceae</taxon>
        <taxon>Paenibacillus</taxon>
    </lineage>
</organism>